<sequence length="63" mass="7228">MGRIINLRAEIKYWGTLQDRCNGESCTYSTKVCKDIYNILSEINQAVKLYSTMKYSCVEVILG</sequence>
<dbReference type="Proteomes" id="UP000789738">
    <property type="component" value="Unassembled WGS sequence"/>
</dbReference>
<dbReference type="Proteomes" id="UP001189143">
    <property type="component" value="Unassembled WGS sequence"/>
</dbReference>
<protein>
    <submittedName>
        <fullName evidence="1">Uncharacterized protein</fullName>
    </submittedName>
</protein>
<gene>
    <name evidence="2" type="ORF">CNEO2_540054</name>
    <name evidence="1" type="ORF">CNEO_10130</name>
</gene>
<evidence type="ECO:0000313" key="2">
    <source>
        <dbReference type="EMBL" id="CAI3654361.1"/>
    </source>
</evidence>
<accession>A0AA86MD38</accession>
<comment type="caution">
    <text evidence="1">The sequence shown here is derived from an EMBL/GenBank/DDBJ whole genome shotgun (WGS) entry which is preliminary data.</text>
</comment>
<organism evidence="1 3">
    <name type="scientific">Clostridium neonatale</name>
    <dbReference type="NCBI Taxonomy" id="137838"/>
    <lineage>
        <taxon>Bacteria</taxon>
        <taxon>Bacillati</taxon>
        <taxon>Bacillota</taxon>
        <taxon>Clostridia</taxon>
        <taxon>Eubacteriales</taxon>
        <taxon>Clostridiaceae</taxon>
        <taxon>Clostridium</taxon>
    </lineage>
</organism>
<evidence type="ECO:0000313" key="1">
    <source>
        <dbReference type="EMBL" id="CAG9701596.1"/>
    </source>
</evidence>
<dbReference type="EMBL" id="CAKJVE010000001">
    <property type="protein sequence ID" value="CAG9701596.1"/>
    <property type="molecule type" value="Genomic_DNA"/>
</dbReference>
<dbReference type="RefSeq" id="WP_210885688.1">
    <property type="nucleotide sequence ID" value="NZ_CAKJVE010000001.1"/>
</dbReference>
<reference evidence="1" key="1">
    <citation type="submission" date="2021-10" db="EMBL/GenBank/DDBJ databases">
        <authorList>
            <person name="Mesa V."/>
        </authorList>
    </citation>
    <scope>NUCLEOTIDE SEQUENCE</scope>
    <source>
        <strain evidence="1">CC3_PB</strain>
    </source>
</reference>
<name>A0AA86MD38_9CLOT</name>
<proteinExistence type="predicted"/>
<evidence type="ECO:0000313" key="3">
    <source>
        <dbReference type="Proteomes" id="UP000789738"/>
    </source>
</evidence>
<dbReference type="AlphaFoldDB" id="A0AA86MD38"/>
<reference evidence="2" key="2">
    <citation type="submission" date="2022-10" db="EMBL/GenBank/DDBJ databases">
        <authorList>
            <person name="Aires J."/>
            <person name="Mesa V."/>
        </authorList>
    </citation>
    <scope>NUCLEOTIDE SEQUENCE</scope>
    <source>
        <strain evidence="2">Clostridium neonatale JD116</strain>
    </source>
</reference>
<dbReference type="EMBL" id="CAMTCP010000253">
    <property type="protein sequence ID" value="CAI3654361.1"/>
    <property type="molecule type" value="Genomic_DNA"/>
</dbReference>